<evidence type="ECO:0000313" key="1">
    <source>
        <dbReference type="EMBL" id="HGS04301.1"/>
    </source>
</evidence>
<name>A0A7V4G6Z6_9BACT</name>
<dbReference type="EMBL" id="DSXI01000053">
    <property type="protein sequence ID" value="HGS04301.1"/>
    <property type="molecule type" value="Genomic_DNA"/>
</dbReference>
<sequence length="119" mass="13825">MTKLEEAILEGAKTAQKEYVDMTGGYWLWHGPEYFISYTVAMKLKEEKFLVYPEASPKKIMEERGERPKGHPSGNFKQKFDLVIWAKLSDNIRAVLEIKQAWDIAGLKSDREKIAKYIK</sequence>
<accession>A0A7V4G6Z6</accession>
<protein>
    <submittedName>
        <fullName evidence="1">Uncharacterized protein</fullName>
    </submittedName>
</protein>
<gene>
    <name evidence="1" type="ORF">ENT08_00920</name>
</gene>
<reference evidence="1" key="1">
    <citation type="journal article" date="2020" name="mSystems">
        <title>Genome- and Community-Level Interaction Insights into Carbon Utilization and Element Cycling Functions of Hydrothermarchaeota in Hydrothermal Sediment.</title>
        <authorList>
            <person name="Zhou Z."/>
            <person name="Liu Y."/>
            <person name="Xu W."/>
            <person name="Pan J."/>
            <person name="Luo Z.H."/>
            <person name="Li M."/>
        </authorList>
    </citation>
    <scope>NUCLEOTIDE SEQUENCE [LARGE SCALE GENOMIC DNA]</scope>
    <source>
        <strain evidence="1">SpSt-548</strain>
    </source>
</reference>
<organism evidence="1">
    <name type="scientific">Desulfobacca acetoxidans</name>
    <dbReference type="NCBI Taxonomy" id="60893"/>
    <lineage>
        <taxon>Bacteria</taxon>
        <taxon>Pseudomonadati</taxon>
        <taxon>Thermodesulfobacteriota</taxon>
        <taxon>Desulfobaccia</taxon>
        <taxon>Desulfobaccales</taxon>
        <taxon>Desulfobaccaceae</taxon>
        <taxon>Desulfobacca</taxon>
    </lineage>
</organism>
<comment type="caution">
    <text evidence="1">The sequence shown here is derived from an EMBL/GenBank/DDBJ whole genome shotgun (WGS) entry which is preliminary data.</text>
</comment>
<dbReference type="AlphaFoldDB" id="A0A7V4G6Z6"/>
<proteinExistence type="predicted"/>